<comment type="caution">
    <text evidence="1">The sequence shown here is derived from an EMBL/GenBank/DDBJ whole genome shotgun (WGS) entry which is preliminary data.</text>
</comment>
<dbReference type="InterPro" id="IPR013399">
    <property type="entry name" value="CRISPR-assoc_prot_Csy3"/>
</dbReference>
<organism evidence="1 2">
    <name type="scientific">Shewanella subflava</name>
    <dbReference type="NCBI Taxonomy" id="2986476"/>
    <lineage>
        <taxon>Bacteria</taxon>
        <taxon>Pseudomonadati</taxon>
        <taxon>Pseudomonadota</taxon>
        <taxon>Gammaproteobacteria</taxon>
        <taxon>Alteromonadales</taxon>
        <taxon>Shewanellaceae</taxon>
        <taxon>Shewanella</taxon>
    </lineage>
</organism>
<evidence type="ECO:0000313" key="2">
    <source>
        <dbReference type="Proteomes" id="UP001163714"/>
    </source>
</evidence>
<gene>
    <name evidence="1" type="primary">csy3</name>
    <name evidence="1" type="ORF">OHT75_09050</name>
</gene>
<evidence type="ECO:0000313" key="1">
    <source>
        <dbReference type="EMBL" id="MCW3172624.1"/>
    </source>
</evidence>
<dbReference type="EMBL" id="JAPDMX010000023">
    <property type="protein sequence ID" value="MCW3172624.1"/>
    <property type="molecule type" value="Genomic_DNA"/>
</dbReference>
<protein>
    <submittedName>
        <fullName evidence="1">Type I-F CRISPR-associated protein Csy3</fullName>
    </submittedName>
</protein>
<accession>A0ABT3I972</accession>
<dbReference type="NCBIfam" id="TIGR02566">
    <property type="entry name" value="cas_Csy3"/>
    <property type="match status" value="1"/>
</dbReference>
<dbReference type="Pfam" id="PF09615">
    <property type="entry name" value="Cas_Csy3"/>
    <property type="match status" value="1"/>
</dbReference>
<name>A0ABT3I972_9GAMM</name>
<keyword evidence="2" id="KW-1185">Reference proteome</keyword>
<dbReference type="Proteomes" id="UP001163714">
    <property type="component" value="Unassembled WGS sequence"/>
</dbReference>
<sequence>MQLPIHLAYQASIDPSDVIFLVVWPDGSKSPLKIHSRKINGMKEGIRSAYKENGDIDTTIKAEQLAEGNIHEIDFCNVPYGAKALECCFSVSFLPKLLEPLKCSDNLVKQQLSKLFFLYHKKIGLKELVNRYLINICNASWLWENPSRAYSTTIEISPWPWEDTTLVFEELRKNYPDPSNYRDNMLWNELVQLVINTLTTSNELCVLEVKATMQFPTCAPIRPSQVFKESTKGEKNRQYQSTEIDNQISPIFGCFKTGAAIAMIDNWYPNAEKMIRVGHYGVDKQNTVCYRAPETGKDFFSLLKRSDEFIEMLNSEEDLTDEIINDLHFVIANLIKGGLFQQKGS</sequence>
<dbReference type="RefSeq" id="WP_264726160.1">
    <property type="nucleotide sequence ID" value="NZ_JAPDMX010000023.1"/>
</dbReference>
<proteinExistence type="predicted"/>
<reference evidence="1" key="1">
    <citation type="submission" date="2022-10" db="EMBL/GenBank/DDBJ databases">
        <title>Shewanella flava sp. nov, isolated from the estuary of the Fenhe River into the Yellow River.</title>
        <authorList>
            <person name="Li Y."/>
        </authorList>
    </citation>
    <scope>NUCLEOTIDE SEQUENCE</scope>
    <source>
        <strain evidence="1">FYR11-62</strain>
    </source>
</reference>